<dbReference type="RefSeq" id="WP_310472502.1">
    <property type="nucleotide sequence ID" value="NZ_CP136522.1"/>
</dbReference>
<dbReference type="Gene3D" id="2.170.130.10">
    <property type="entry name" value="TonB-dependent receptor, plug domain"/>
    <property type="match status" value="1"/>
</dbReference>
<protein>
    <submittedName>
        <fullName evidence="13">TonB-dependent receptor</fullName>
    </submittedName>
</protein>
<evidence type="ECO:0000259" key="11">
    <source>
        <dbReference type="Pfam" id="PF00593"/>
    </source>
</evidence>
<keyword evidence="10" id="KW-0732">Signal</keyword>
<dbReference type="PANTHER" id="PTHR47234:SF2">
    <property type="entry name" value="TONB-DEPENDENT RECEPTOR"/>
    <property type="match status" value="1"/>
</dbReference>
<evidence type="ECO:0000256" key="8">
    <source>
        <dbReference type="PROSITE-ProRule" id="PRU01360"/>
    </source>
</evidence>
<dbReference type="InterPro" id="IPR012910">
    <property type="entry name" value="Plug_dom"/>
</dbReference>
<keyword evidence="3 8" id="KW-1134">Transmembrane beta strand</keyword>
<dbReference type="CDD" id="cd01347">
    <property type="entry name" value="ligand_gated_channel"/>
    <property type="match status" value="1"/>
</dbReference>
<evidence type="ECO:0000256" key="9">
    <source>
        <dbReference type="RuleBase" id="RU003357"/>
    </source>
</evidence>
<evidence type="ECO:0000256" key="5">
    <source>
        <dbReference type="ARBA" id="ARBA00023077"/>
    </source>
</evidence>
<keyword evidence="4 8" id="KW-0812">Transmembrane</keyword>
<comment type="subcellular location">
    <subcellularLocation>
        <location evidence="1 8">Cell outer membrane</location>
        <topology evidence="1 8">Multi-pass membrane protein</topology>
    </subcellularLocation>
</comment>
<evidence type="ECO:0000313" key="13">
    <source>
        <dbReference type="EMBL" id="WOT04864.1"/>
    </source>
</evidence>
<dbReference type="EMBL" id="CP136522">
    <property type="protein sequence ID" value="WOT04864.1"/>
    <property type="molecule type" value="Genomic_DNA"/>
</dbReference>
<dbReference type="SUPFAM" id="SSF56935">
    <property type="entry name" value="Porins"/>
    <property type="match status" value="1"/>
</dbReference>
<evidence type="ECO:0000256" key="4">
    <source>
        <dbReference type="ARBA" id="ARBA00022692"/>
    </source>
</evidence>
<feature type="domain" description="TonB-dependent receptor-like beta-barrel" evidence="11">
    <location>
        <begin position="350"/>
        <end position="860"/>
    </location>
</feature>
<evidence type="ECO:0000256" key="7">
    <source>
        <dbReference type="ARBA" id="ARBA00023237"/>
    </source>
</evidence>
<sequence length="896" mass="97972">MITTSIAMALGLIPAASVLASDPISALSATDVQTLDPAPIERMTVTGSRIQRSEVGSTAPMTIFTAEDIAKTGAMSVDVLLQRMSASAGFAGNQTNAYWTDGGYGSTQVNLRGLGVNRTLVLLNGRRMLNSGTGANSSVDLNTIPVSVIERIEVLKDGASAIYGADAVAGVVNIITRQQVDGVEVQARTGITEQGDGEQYQFDIALGKVLDRGSAYVAISYDKTEAVDMLSRAACPLEEQNGELVCGGSSALPGGRGYYLDDNGEAIGDAVKLEPDGSSPYASNEKDNYYQYFNAVQPNERFNVFAYGEYDLNASTQVFAEAMYTHRESTLPATPQTVSNIVIPSWHESNPTDNDFLLESRRLAEAPREFNVQSDTWRLVTGLKGELDNSWQWDAAINYGSNRGSYEVTNVINNTRLAEATDYDNCSVDPNIPCADFWGEDSLTPEMLDYFLFDMRDTGGNEQFSVTVNLTGDLWQLPAGTMSFATGIEHRKESGWSDPDPLTISGEANTTQQDAIDGSYTADEIFVETLVPLLSDKPLAQSVELTAAMRYSYFDTFGGDTNYKLGLQWVVNDAVTLRATQSTAFRVPSIPELFGGVDQGYMNTSDPCSGWTQLDPSSNRYANCQAAGVPVDYTQEGTTLTDRGGNADLEPEEADTFTAGVVINPSLIPGLNITLDYYQIKLKNAINSVNGSSKLAACYDSANMSHPFCSDEHFTRDPQTGEITYLQTQLGNAAKEEVSGVDLAMFYQRDISGFSTQTTWEVSYLDQYDIQTYEGAPVEARAGTIGYDGSYTKWRSNAYFDLISDRWRFSYNVEYIGEADDQYANAGDIGDAVDAVFYHNLQLRYDFETNLALTVGVDNVFDQEAPYHQSFTDGNTNTMTYDLMGRRYYVGVKWLM</sequence>
<name>A0ABZ0JX30_9GAMM</name>
<dbReference type="InterPro" id="IPR039426">
    <property type="entry name" value="TonB-dep_rcpt-like"/>
</dbReference>
<keyword evidence="7 8" id="KW-0998">Cell outer membrane</keyword>
<keyword evidence="13" id="KW-0675">Receptor</keyword>
<dbReference type="Proteomes" id="UP001529491">
    <property type="component" value="Chromosome"/>
</dbReference>
<evidence type="ECO:0000256" key="2">
    <source>
        <dbReference type="ARBA" id="ARBA00022448"/>
    </source>
</evidence>
<comment type="similarity">
    <text evidence="8 9">Belongs to the TonB-dependent receptor family.</text>
</comment>
<evidence type="ECO:0000256" key="3">
    <source>
        <dbReference type="ARBA" id="ARBA00022452"/>
    </source>
</evidence>
<dbReference type="InterPro" id="IPR000531">
    <property type="entry name" value="Beta-barrel_TonB"/>
</dbReference>
<keyword evidence="14" id="KW-1185">Reference proteome</keyword>
<feature type="signal peptide" evidence="10">
    <location>
        <begin position="1"/>
        <end position="20"/>
    </location>
</feature>
<dbReference type="Gene3D" id="2.40.170.20">
    <property type="entry name" value="TonB-dependent receptor, beta-barrel domain"/>
    <property type="match status" value="1"/>
</dbReference>
<dbReference type="Pfam" id="PF07715">
    <property type="entry name" value="Plug"/>
    <property type="match status" value="1"/>
</dbReference>
<evidence type="ECO:0000256" key="10">
    <source>
        <dbReference type="SAM" id="SignalP"/>
    </source>
</evidence>
<evidence type="ECO:0000259" key="12">
    <source>
        <dbReference type="Pfam" id="PF07715"/>
    </source>
</evidence>
<dbReference type="Pfam" id="PF00593">
    <property type="entry name" value="TonB_dep_Rec_b-barrel"/>
    <property type="match status" value="1"/>
</dbReference>
<accession>A0ABZ0JX30</accession>
<feature type="domain" description="TonB-dependent receptor plug" evidence="12">
    <location>
        <begin position="57"/>
        <end position="171"/>
    </location>
</feature>
<organism evidence="13 14">
    <name type="scientific">Shewanella youngdeokensis</name>
    <dbReference type="NCBI Taxonomy" id="2999068"/>
    <lineage>
        <taxon>Bacteria</taxon>
        <taxon>Pseudomonadati</taxon>
        <taxon>Pseudomonadota</taxon>
        <taxon>Gammaproteobacteria</taxon>
        <taxon>Alteromonadales</taxon>
        <taxon>Shewanellaceae</taxon>
        <taxon>Shewanella</taxon>
    </lineage>
</organism>
<gene>
    <name evidence="13" type="ORF">RGE70_16345</name>
</gene>
<reference evidence="13 14" key="1">
    <citation type="submission" date="2023-10" db="EMBL/GenBank/DDBJ databases">
        <title>Complete genome sequence of Shewanella sp. DAU334.</title>
        <authorList>
            <person name="Lee Y.-S."/>
            <person name="Jeong H.-R."/>
            <person name="Hwang E.-J."/>
            <person name="Choi Y.-L."/>
            <person name="Kim G.-D."/>
        </authorList>
    </citation>
    <scope>NUCLEOTIDE SEQUENCE [LARGE SCALE GENOMIC DNA]</scope>
    <source>
        <strain evidence="13 14">DAU334</strain>
    </source>
</reference>
<keyword evidence="6 8" id="KW-0472">Membrane</keyword>
<dbReference type="InterPro" id="IPR037066">
    <property type="entry name" value="Plug_dom_sf"/>
</dbReference>
<evidence type="ECO:0000313" key="14">
    <source>
        <dbReference type="Proteomes" id="UP001529491"/>
    </source>
</evidence>
<keyword evidence="5 9" id="KW-0798">TonB box</keyword>
<evidence type="ECO:0000256" key="1">
    <source>
        <dbReference type="ARBA" id="ARBA00004571"/>
    </source>
</evidence>
<evidence type="ECO:0000256" key="6">
    <source>
        <dbReference type="ARBA" id="ARBA00023136"/>
    </source>
</evidence>
<dbReference type="PROSITE" id="PS52016">
    <property type="entry name" value="TONB_DEPENDENT_REC_3"/>
    <property type="match status" value="1"/>
</dbReference>
<dbReference type="PANTHER" id="PTHR47234">
    <property type="match status" value="1"/>
</dbReference>
<proteinExistence type="inferred from homology"/>
<dbReference type="InterPro" id="IPR036942">
    <property type="entry name" value="Beta-barrel_TonB_sf"/>
</dbReference>
<feature type="chain" id="PRO_5046016655" evidence="10">
    <location>
        <begin position="21"/>
        <end position="896"/>
    </location>
</feature>
<keyword evidence="2 8" id="KW-0813">Transport</keyword>